<dbReference type="AlphaFoldDB" id="A0A5D2H0S1"/>
<reference evidence="1 2" key="1">
    <citation type="submission" date="2019-06" db="EMBL/GenBank/DDBJ databases">
        <title>WGS assembly of Gossypium darwinii.</title>
        <authorList>
            <person name="Chen Z.J."/>
            <person name="Sreedasyam A."/>
            <person name="Ando A."/>
            <person name="Song Q."/>
            <person name="De L."/>
            <person name="Hulse-Kemp A."/>
            <person name="Ding M."/>
            <person name="Ye W."/>
            <person name="Kirkbride R."/>
            <person name="Jenkins J."/>
            <person name="Plott C."/>
            <person name="Lovell J."/>
            <person name="Lin Y.-M."/>
            <person name="Vaughn R."/>
            <person name="Liu B."/>
            <person name="Li W."/>
            <person name="Simpson S."/>
            <person name="Scheffler B."/>
            <person name="Saski C."/>
            <person name="Grover C."/>
            <person name="Hu G."/>
            <person name="Conover J."/>
            <person name="Carlson J."/>
            <person name="Shu S."/>
            <person name="Boston L."/>
            <person name="Williams M."/>
            <person name="Peterson D."/>
            <person name="Mcgee K."/>
            <person name="Jones D."/>
            <person name="Wendel J."/>
            <person name="Stelly D."/>
            <person name="Grimwood J."/>
            <person name="Schmutz J."/>
        </authorList>
    </citation>
    <scope>NUCLEOTIDE SEQUENCE [LARGE SCALE GENOMIC DNA]</scope>
    <source>
        <strain evidence="1">1808015.09</strain>
    </source>
</reference>
<proteinExistence type="predicted"/>
<accession>A0A5D2H0S1</accession>
<protein>
    <submittedName>
        <fullName evidence="1">Uncharacterized protein</fullName>
    </submittedName>
</protein>
<sequence>MGFWAALPPPPFSSFLDLPGFQKKPIHAPSSCLLEATVVSTIDGGRGHVKSDQALAVTFGLLTGIIGVHASTSAAVHDLSRVKTRGDPFYPLLVRYPSRRMASDDRNRR</sequence>
<evidence type="ECO:0000313" key="2">
    <source>
        <dbReference type="Proteomes" id="UP000323506"/>
    </source>
</evidence>
<keyword evidence="2" id="KW-1185">Reference proteome</keyword>
<gene>
    <name evidence="1" type="ORF">ES288_A04G187900v1</name>
</gene>
<organism evidence="1 2">
    <name type="scientific">Gossypium darwinii</name>
    <name type="common">Darwin's cotton</name>
    <name type="synonym">Gossypium barbadense var. darwinii</name>
    <dbReference type="NCBI Taxonomy" id="34276"/>
    <lineage>
        <taxon>Eukaryota</taxon>
        <taxon>Viridiplantae</taxon>
        <taxon>Streptophyta</taxon>
        <taxon>Embryophyta</taxon>
        <taxon>Tracheophyta</taxon>
        <taxon>Spermatophyta</taxon>
        <taxon>Magnoliopsida</taxon>
        <taxon>eudicotyledons</taxon>
        <taxon>Gunneridae</taxon>
        <taxon>Pentapetalae</taxon>
        <taxon>rosids</taxon>
        <taxon>malvids</taxon>
        <taxon>Malvales</taxon>
        <taxon>Malvaceae</taxon>
        <taxon>Malvoideae</taxon>
        <taxon>Gossypium</taxon>
    </lineage>
</organism>
<name>A0A5D2H0S1_GOSDA</name>
<dbReference type="Proteomes" id="UP000323506">
    <property type="component" value="Chromosome A04"/>
</dbReference>
<evidence type="ECO:0000313" key="1">
    <source>
        <dbReference type="EMBL" id="TYH23156.1"/>
    </source>
</evidence>
<dbReference type="EMBL" id="CM017691">
    <property type="protein sequence ID" value="TYH23156.1"/>
    <property type="molecule type" value="Genomic_DNA"/>
</dbReference>